<dbReference type="Proteomes" id="UP000546642">
    <property type="component" value="Unassembled WGS sequence"/>
</dbReference>
<dbReference type="EMBL" id="JACHDS010000002">
    <property type="protein sequence ID" value="MBB6175185.1"/>
    <property type="molecule type" value="Genomic_DNA"/>
</dbReference>
<evidence type="ECO:0000256" key="1">
    <source>
        <dbReference type="SAM" id="Phobius"/>
    </source>
</evidence>
<feature type="transmembrane region" description="Helical" evidence="1">
    <location>
        <begin position="361"/>
        <end position="381"/>
    </location>
</feature>
<feature type="transmembrane region" description="Helical" evidence="1">
    <location>
        <begin position="333"/>
        <end position="355"/>
    </location>
</feature>
<feature type="transmembrane region" description="Helical" evidence="1">
    <location>
        <begin position="290"/>
        <end position="312"/>
    </location>
</feature>
<keyword evidence="1" id="KW-0472">Membrane</keyword>
<evidence type="ECO:0000313" key="3">
    <source>
        <dbReference type="EMBL" id="MBB6175185.1"/>
    </source>
</evidence>
<dbReference type="PANTHER" id="PTHR30590:SF2">
    <property type="entry name" value="INNER MEMBRANE PROTEIN"/>
    <property type="match status" value="1"/>
</dbReference>
<feature type="transmembrane region" description="Helical" evidence="1">
    <location>
        <begin position="214"/>
        <end position="237"/>
    </location>
</feature>
<feature type="transmembrane region" description="Helical" evidence="1">
    <location>
        <begin position="153"/>
        <end position="178"/>
    </location>
</feature>
<keyword evidence="1" id="KW-0812">Transmembrane</keyword>
<organism evidence="3 4">
    <name type="scientific">Nocardiopsis mwathae</name>
    <dbReference type="NCBI Taxonomy" id="1472723"/>
    <lineage>
        <taxon>Bacteria</taxon>
        <taxon>Bacillati</taxon>
        <taxon>Actinomycetota</taxon>
        <taxon>Actinomycetes</taxon>
        <taxon>Streptosporangiales</taxon>
        <taxon>Nocardiopsidaceae</taxon>
        <taxon>Nocardiopsis</taxon>
    </lineage>
</organism>
<dbReference type="InterPro" id="IPR052529">
    <property type="entry name" value="Bact_Transport_Assoc"/>
</dbReference>
<name>A0A7W9YND8_9ACTN</name>
<dbReference type="Pfam" id="PF04235">
    <property type="entry name" value="DUF418"/>
    <property type="match status" value="1"/>
</dbReference>
<protein>
    <submittedName>
        <fullName evidence="3">Putative membrane protein YeiB</fullName>
    </submittedName>
</protein>
<dbReference type="PANTHER" id="PTHR30590">
    <property type="entry name" value="INNER MEMBRANE PROTEIN"/>
    <property type="match status" value="1"/>
</dbReference>
<feature type="transmembrane region" description="Helical" evidence="1">
    <location>
        <begin position="23"/>
        <end position="43"/>
    </location>
</feature>
<feature type="transmembrane region" description="Helical" evidence="1">
    <location>
        <begin position="113"/>
        <end position="146"/>
    </location>
</feature>
<sequence length="400" mass="42008">MTLLDASPHGPVRSGARVLAPDLARGLMLLLIALANTGAYVFGHGRVAMGHPLDGTALDRAVNFVLTIAVDGRAYPLFAFLFGYGMVQVVRRLETQGADPARTALILRRRHLWLLLFGAVHGVLLFSGDILGTYGAAGLVVAGLLLFRRERTLYVWSAVLLAVSALFYSLIALLVGLMEFLGVDDGADIAAAAALPSAATTDPLAAPLLRLQEWPMGVLEGLVMAVLPAMLLGVVAARHRLLEDPARHRRTLRTVAGVGFAVSLLGGLPAALAAAGVIGAGPSAEMWMFVLHRVTGLGGGLAFAALFGLLAHRLKHRRGLVTNALAATGKRSLTCYLAQSVVFAPLLSAWGFGLGARLDSAGLALFAVGTWLLTVGIAVSYEHAGKRGPAEALLRGRVYR</sequence>
<comment type="caution">
    <text evidence="3">The sequence shown here is derived from an EMBL/GenBank/DDBJ whole genome shotgun (WGS) entry which is preliminary data.</text>
</comment>
<evidence type="ECO:0000259" key="2">
    <source>
        <dbReference type="Pfam" id="PF04235"/>
    </source>
</evidence>
<dbReference type="InterPro" id="IPR007349">
    <property type="entry name" value="DUF418"/>
</dbReference>
<dbReference type="RefSeq" id="WP_184080977.1">
    <property type="nucleotide sequence ID" value="NZ_JACHDS010000002.1"/>
</dbReference>
<feature type="transmembrane region" description="Helical" evidence="1">
    <location>
        <begin position="258"/>
        <end position="278"/>
    </location>
</feature>
<reference evidence="3 4" key="1">
    <citation type="submission" date="2020-08" db="EMBL/GenBank/DDBJ databases">
        <title>Sequencing the genomes of 1000 actinobacteria strains.</title>
        <authorList>
            <person name="Klenk H.-P."/>
        </authorList>
    </citation>
    <scope>NUCLEOTIDE SEQUENCE [LARGE SCALE GENOMIC DNA]</scope>
    <source>
        <strain evidence="3 4">DSM 46659</strain>
    </source>
</reference>
<evidence type="ECO:0000313" key="4">
    <source>
        <dbReference type="Proteomes" id="UP000546642"/>
    </source>
</evidence>
<gene>
    <name evidence="3" type="ORF">HNR23_005327</name>
</gene>
<accession>A0A7W9YND8</accession>
<feature type="transmembrane region" description="Helical" evidence="1">
    <location>
        <begin position="64"/>
        <end position="87"/>
    </location>
</feature>
<keyword evidence="4" id="KW-1185">Reference proteome</keyword>
<dbReference type="AlphaFoldDB" id="A0A7W9YND8"/>
<proteinExistence type="predicted"/>
<feature type="domain" description="DUF418" evidence="2">
    <location>
        <begin position="236"/>
        <end position="399"/>
    </location>
</feature>
<keyword evidence="1" id="KW-1133">Transmembrane helix</keyword>